<reference evidence="1" key="2">
    <citation type="submission" date="2019-01" db="EMBL/GenBank/DDBJ databases">
        <authorList>
            <person name="Ashton P.M."/>
            <person name="Dallman T."/>
            <person name="Nair S."/>
            <person name="De Pinna E."/>
            <person name="Peters T."/>
            <person name="Grant K."/>
        </authorList>
    </citation>
    <scope>NUCLEOTIDE SEQUENCE</scope>
    <source>
        <strain evidence="2">560649</strain>
        <strain evidence="1">668778</strain>
    </source>
</reference>
<protein>
    <submittedName>
        <fullName evidence="1">Uncharacterized protein</fullName>
    </submittedName>
</protein>
<accession>A0A5W3W6L3</accession>
<dbReference type="Proteomes" id="UP000839892">
    <property type="component" value="Unassembled WGS sequence"/>
</dbReference>
<dbReference type="EMBL" id="AAHVRO010000024">
    <property type="protein sequence ID" value="ECA8571330.1"/>
    <property type="molecule type" value="Genomic_DNA"/>
</dbReference>
<reference evidence="3" key="1">
    <citation type="submission" date="2018-08" db="EMBL/GenBank/DDBJ databases">
        <authorList>
            <consortium name="GenomeTrakr network: Whole genome sequencing for foodborne pathogen traceback"/>
        </authorList>
    </citation>
    <scope>NUCLEOTIDE SEQUENCE [LARGE SCALE GENOMIC DNA]</scope>
    <source>
        <strain evidence="3">FSIS31800810</strain>
    </source>
</reference>
<dbReference type="AlphaFoldDB" id="A0A5W3W6L3"/>
<sequence length="66" mass="7801">MQEARLYNNIPLKRHLVSKGCSYPLTFQFSVVGKIQDYAELERLFLRLNELIQIRGHYVRATFTTL</sequence>
<evidence type="ECO:0000313" key="2">
    <source>
        <dbReference type="EMBL" id="ECB0699921.1"/>
    </source>
</evidence>
<evidence type="ECO:0000313" key="1">
    <source>
        <dbReference type="EMBL" id="ECA8571330.1"/>
    </source>
</evidence>
<dbReference type="EMBL" id="AAHWJU010000030">
    <property type="protein sequence ID" value="ECB0699921.1"/>
    <property type="molecule type" value="Genomic_DNA"/>
</dbReference>
<organism evidence="1">
    <name type="scientific">Salmonella enterica subsp. enterica serovar Saintpaul</name>
    <dbReference type="NCBI Taxonomy" id="90105"/>
    <lineage>
        <taxon>Bacteria</taxon>
        <taxon>Pseudomonadati</taxon>
        <taxon>Pseudomonadota</taxon>
        <taxon>Gammaproteobacteria</taxon>
        <taxon>Enterobacterales</taxon>
        <taxon>Enterobacteriaceae</taxon>
        <taxon>Salmonella</taxon>
    </lineage>
</organism>
<comment type="caution">
    <text evidence="1">The sequence shown here is derived from an EMBL/GenBank/DDBJ whole genome shotgun (WGS) entry which is preliminary data.</text>
</comment>
<name>A0A5W3W6L3_SALET</name>
<proteinExistence type="predicted"/>
<evidence type="ECO:0000313" key="3">
    <source>
        <dbReference type="EMBL" id="ECT1961140.1"/>
    </source>
</evidence>
<gene>
    <name evidence="3" type="ORF">DXS19_18710</name>
    <name evidence="1" type="ORF">ERG34_18990</name>
    <name evidence="2" type="ORF">EUW86_20740</name>
</gene>
<dbReference type="EMBL" id="AAKLZT010000021">
    <property type="protein sequence ID" value="ECT1961140.1"/>
    <property type="molecule type" value="Genomic_DNA"/>
</dbReference>